<dbReference type="InterPro" id="IPR010987">
    <property type="entry name" value="Glutathione-S-Trfase_C-like"/>
</dbReference>
<feature type="domain" description="GST C-terminal" evidence="3">
    <location>
        <begin position="88"/>
        <end position="211"/>
    </location>
</feature>
<dbReference type="PANTHER" id="PTHR42673:SF4">
    <property type="entry name" value="MALEYLACETOACETATE ISOMERASE"/>
    <property type="match status" value="1"/>
</dbReference>
<dbReference type="InterPro" id="IPR005955">
    <property type="entry name" value="GST_Zeta"/>
</dbReference>
<dbReference type="Gene3D" id="3.40.30.10">
    <property type="entry name" value="Glutaredoxin"/>
    <property type="match status" value="1"/>
</dbReference>
<dbReference type="PROSITE" id="PS50404">
    <property type="entry name" value="GST_NTER"/>
    <property type="match status" value="1"/>
</dbReference>
<proteinExistence type="inferred from homology"/>
<dbReference type="PROSITE" id="PS50405">
    <property type="entry name" value="GST_CTER"/>
    <property type="match status" value="1"/>
</dbReference>
<dbReference type="Proteomes" id="UP000193978">
    <property type="component" value="Chromosome"/>
</dbReference>
<dbReference type="GO" id="GO:0005737">
    <property type="term" value="C:cytoplasm"/>
    <property type="evidence" value="ECO:0007669"/>
    <property type="project" value="InterPro"/>
</dbReference>
<dbReference type="CDD" id="cd03191">
    <property type="entry name" value="GST_C_Zeta"/>
    <property type="match status" value="1"/>
</dbReference>
<dbReference type="InterPro" id="IPR034330">
    <property type="entry name" value="GST_Zeta_C"/>
</dbReference>
<dbReference type="InterPro" id="IPR004045">
    <property type="entry name" value="Glutathione_S-Trfase_N"/>
</dbReference>
<dbReference type="Gene3D" id="1.20.1050.10">
    <property type="match status" value="1"/>
</dbReference>
<organism evidence="4 5">
    <name type="scientific">Methylocystis bryophila</name>
    <dbReference type="NCBI Taxonomy" id="655015"/>
    <lineage>
        <taxon>Bacteria</taxon>
        <taxon>Pseudomonadati</taxon>
        <taxon>Pseudomonadota</taxon>
        <taxon>Alphaproteobacteria</taxon>
        <taxon>Hyphomicrobiales</taxon>
        <taxon>Methylocystaceae</taxon>
        <taxon>Methylocystis</taxon>
    </lineage>
</organism>
<dbReference type="SUPFAM" id="SSF47616">
    <property type="entry name" value="GST C-terminal domain-like"/>
    <property type="match status" value="1"/>
</dbReference>
<dbReference type="InterPro" id="IPR036282">
    <property type="entry name" value="Glutathione-S-Trfase_C_sf"/>
</dbReference>
<reference evidence="4 5" key="1">
    <citation type="submission" date="2017-02" db="EMBL/GenBank/DDBJ databases">
        <authorList>
            <person name="Peterson S.W."/>
        </authorList>
    </citation>
    <scope>NUCLEOTIDE SEQUENCE [LARGE SCALE GENOMIC DNA]</scope>
    <source>
        <strain evidence="4 5">S285</strain>
    </source>
</reference>
<dbReference type="OrthoDB" id="509852at2"/>
<dbReference type="CDD" id="cd03042">
    <property type="entry name" value="GST_N_Zeta"/>
    <property type="match status" value="1"/>
</dbReference>
<dbReference type="NCBIfam" id="TIGR01262">
    <property type="entry name" value="maiA"/>
    <property type="match status" value="1"/>
</dbReference>
<keyword evidence="4" id="KW-0413">Isomerase</keyword>
<evidence type="ECO:0000313" key="5">
    <source>
        <dbReference type="Proteomes" id="UP000193978"/>
    </source>
</evidence>
<protein>
    <submittedName>
        <fullName evidence="4">Maleylacetoacetate isomerase</fullName>
    </submittedName>
</protein>
<dbReference type="GO" id="GO:0016034">
    <property type="term" value="F:maleylacetoacetate isomerase activity"/>
    <property type="evidence" value="ECO:0007669"/>
    <property type="project" value="TreeGrafter"/>
</dbReference>
<dbReference type="InterPro" id="IPR034333">
    <property type="entry name" value="GST_Zeta_N"/>
</dbReference>
<dbReference type="EMBL" id="CP019948">
    <property type="protein sequence ID" value="ARN82394.1"/>
    <property type="molecule type" value="Genomic_DNA"/>
</dbReference>
<keyword evidence="5" id="KW-1185">Reference proteome</keyword>
<sequence>MILYDYFRSSAAYRVRIALELKGLEVEHRPVHLLRAGGEQLEPDYLAKNPQALVPALELDDGIVLTQSLAIIEYLESLRPTPRLIPQDPELAAKTRAVALAIACDIHPLTNLRVGGYLAASLNASPESIEAWRRFWILEGLQAVEKLIAPKPFCFSAEPTLADVCLIPQLFAARRFAVPLDELPRLLSVEAASLELEAFKRAHPARQADAE</sequence>
<comment type="similarity">
    <text evidence="1">Belongs to the GST superfamily. Zeta family.</text>
</comment>
<dbReference type="GO" id="GO:0006749">
    <property type="term" value="P:glutathione metabolic process"/>
    <property type="evidence" value="ECO:0007669"/>
    <property type="project" value="TreeGrafter"/>
</dbReference>
<gene>
    <name evidence="4" type="ORF">B1812_16350</name>
</gene>
<dbReference type="InterPro" id="IPR040079">
    <property type="entry name" value="Glutathione_S-Trfase"/>
</dbReference>
<dbReference type="SFLD" id="SFLDG00358">
    <property type="entry name" value="Main_(cytGST)"/>
    <property type="match status" value="1"/>
</dbReference>
<dbReference type="GO" id="GO:0004364">
    <property type="term" value="F:glutathione transferase activity"/>
    <property type="evidence" value="ECO:0007669"/>
    <property type="project" value="TreeGrafter"/>
</dbReference>
<dbReference type="STRING" id="655015.B1812_16350"/>
<dbReference type="GO" id="GO:0006559">
    <property type="term" value="P:L-phenylalanine catabolic process"/>
    <property type="evidence" value="ECO:0007669"/>
    <property type="project" value="TreeGrafter"/>
</dbReference>
<dbReference type="SFLD" id="SFLDS00019">
    <property type="entry name" value="Glutathione_Transferase_(cytos"/>
    <property type="match status" value="1"/>
</dbReference>
<dbReference type="PANTHER" id="PTHR42673">
    <property type="entry name" value="MALEYLACETOACETATE ISOMERASE"/>
    <property type="match status" value="1"/>
</dbReference>
<evidence type="ECO:0000259" key="2">
    <source>
        <dbReference type="PROSITE" id="PS50404"/>
    </source>
</evidence>
<accession>A0A1W6MXU6</accession>
<evidence type="ECO:0000259" key="3">
    <source>
        <dbReference type="PROSITE" id="PS50405"/>
    </source>
</evidence>
<evidence type="ECO:0000256" key="1">
    <source>
        <dbReference type="ARBA" id="ARBA00010007"/>
    </source>
</evidence>
<dbReference type="AlphaFoldDB" id="A0A1W6MXU6"/>
<dbReference type="Pfam" id="PF13409">
    <property type="entry name" value="GST_N_2"/>
    <property type="match status" value="1"/>
</dbReference>
<dbReference type="KEGG" id="mbry:B1812_16350"/>
<dbReference type="RefSeq" id="WP_085772519.1">
    <property type="nucleotide sequence ID" value="NZ_AP027149.1"/>
</dbReference>
<dbReference type="SUPFAM" id="SSF52833">
    <property type="entry name" value="Thioredoxin-like"/>
    <property type="match status" value="1"/>
</dbReference>
<dbReference type="InterPro" id="IPR036249">
    <property type="entry name" value="Thioredoxin-like_sf"/>
</dbReference>
<name>A0A1W6MXU6_9HYPH</name>
<evidence type="ECO:0000313" key="4">
    <source>
        <dbReference type="EMBL" id="ARN82394.1"/>
    </source>
</evidence>
<feature type="domain" description="GST N-terminal" evidence="2">
    <location>
        <begin position="1"/>
        <end position="83"/>
    </location>
</feature>
<dbReference type="Pfam" id="PF13410">
    <property type="entry name" value="GST_C_2"/>
    <property type="match status" value="1"/>
</dbReference>